<name>A0A9D1GDZ5_9BACT</name>
<dbReference type="AlphaFoldDB" id="A0A9D1GDZ5"/>
<evidence type="ECO:0000313" key="2">
    <source>
        <dbReference type="Proteomes" id="UP000886722"/>
    </source>
</evidence>
<reference evidence="1" key="1">
    <citation type="submission" date="2020-10" db="EMBL/GenBank/DDBJ databases">
        <authorList>
            <person name="Gilroy R."/>
        </authorList>
    </citation>
    <scope>NUCLEOTIDE SEQUENCE</scope>
    <source>
        <strain evidence="1">21143</strain>
    </source>
</reference>
<gene>
    <name evidence="1" type="ORF">IAD06_03185</name>
</gene>
<accession>A0A9D1GDZ5</accession>
<organism evidence="1 2">
    <name type="scientific">Candidatus Caccoplasma intestinavium</name>
    <dbReference type="NCBI Taxonomy" id="2840716"/>
    <lineage>
        <taxon>Bacteria</taxon>
        <taxon>Pseudomonadati</taxon>
        <taxon>Bacteroidota</taxon>
        <taxon>Bacteroidia</taxon>
        <taxon>Bacteroidales</taxon>
        <taxon>Bacteroidaceae</taxon>
        <taxon>Bacteroidaceae incertae sedis</taxon>
        <taxon>Candidatus Caccoplasma</taxon>
    </lineage>
</organism>
<comment type="caution">
    <text evidence="1">The sequence shown here is derived from an EMBL/GenBank/DDBJ whole genome shotgun (WGS) entry which is preliminary data.</text>
</comment>
<dbReference type="EMBL" id="DVKT01000022">
    <property type="protein sequence ID" value="HIT39031.1"/>
    <property type="molecule type" value="Genomic_DNA"/>
</dbReference>
<sequence length="106" mass="12312">MNTEKDDLLVYDEEEAVKFIRKNNPGLSLSDDEINYIIDLMYDYYESRGFLDEKSEEEVEIADDELIEYAVANTRKDGIYKLSEEDITTVVQGELDYCDSLGVFED</sequence>
<reference evidence="1" key="2">
    <citation type="journal article" date="2021" name="PeerJ">
        <title>Extensive microbial diversity within the chicken gut microbiome revealed by metagenomics and culture.</title>
        <authorList>
            <person name="Gilroy R."/>
            <person name="Ravi A."/>
            <person name="Getino M."/>
            <person name="Pursley I."/>
            <person name="Horton D.L."/>
            <person name="Alikhan N.F."/>
            <person name="Baker D."/>
            <person name="Gharbi K."/>
            <person name="Hall N."/>
            <person name="Watson M."/>
            <person name="Adriaenssens E.M."/>
            <person name="Foster-Nyarko E."/>
            <person name="Jarju S."/>
            <person name="Secka A."/>
            <person name="Antonio M."/>
            <person name="Oren A."/>
            <person name="Chaudhuri R.R."/>
            <person name="La Ragione R."/>
            <person name="Hildebrand F."/>
            <person name="Pallen M.J."/>
        </authorList>
    </citation>
    <scope>NUCLEOTIDE SEQUENCE</scope>
    <source>
        <strain evidence="1">21143</strain>
    </source>
</reference>
<evidence type="ECO:0000313" key="1">
    <source>
        <dbReference type="EMBL" id="HIT39031.1"/>
    </source>
</evidence>
<proteinExistence type="predicted"/>
<protein>
    <submittedName>
        <fullName evidence="1">Uncharacterized protein</fullName>
    </submittedName>
</protein>
<dbReference type="Proteomes" id="UP000886722">
    <property type="component" value="Unassembled WGS sequence"/>
</dbReference>